<keyword evidence="6" id="KW-0812">Transmembrane</keyword>
<evidence type="ECO:0000313" key="9">
    <source>
        <dbReference type="Proteomes" id="UP001494902"/>
    </source>
</evidence>
<keyword evidence="9" id="KW-1185">Reference proteome</keyword>
<feature type="transmembrane region" description="Helical" evidence="6">
    <location>
        <begin position="20"/>
        <end position="41"/>
    </location>
</feature>
<dbReference type="PANTHER" id="PTHR13887">
    <property type="entry name" value="GLUTATHIONE S-TRANSFERASE KAPPA"/>
    <property type="match status" value="1"/>
</dbReference>
<evidence type="ECO:0000256" key="2">
    <source>
        <dbReference type="ARBA" id="ARBA00022729"/>
    </source>
</evidence>
<proteinExistence type="inferred from homology"/>
<accession>A0ABV1KA30</accession>
<protein>
    <submittedName>
        <fullName evidence="8">Thioredoxin domain-containing protein</fullName>
    </submittedName>
</protein>
<keyword evidence="4" id="KW-1015">Disulfide bond</keyword>
<dbReference type="InterPro" id="IPR036249">
    <property type="entry name" value="Thioredoxin-like_sf"/>
</dbReference>
<keyword evidence="2" id="KW-0732">Signal</keyword>
<dbReference type="CDD" id="cd02972">
    <property type="entry name" value="DsbA_family"/>
    <property type="match status" value="1"/>
</dbReference>
<keyword evidence="6" id="KW-0472">Membrane</keyword>
<name>A0ABV1KA30_9PSEU</name>
<sequence length="227" mass="22868">MSRRSAPGPPVTERRGPSQATVIGAVVVLVFAVLVGAAVYAKTRPAEVVTPPNASGYSVPVGDAGAPATIDVYLDFQCPVCKQFEATSGPTVDKLVAGGQARVAYHPIAILDRTSPDRYSTRAGAASGCAAADGVFPQYAKALYANQPAEGSAGLTDQKLAELGTQAGGSPGFAQCVDDQTYAGWIGAATAQAAKDGISGTPTVLVNGAPLQNPTPQAITQAVAAAR</sequence>
<keyword evidence="5" id="KW-0676">Redox-active center</keyword>
<feature type="domain" description="Thioredoxin-like fold" evidence="7">
    <location>
        <begin position="58"/>
        <end position="223"/>
    </location>
</feature>
<evidence type="ECO:0000256" key="3">
    <source>
        <dbReference type="ARBA" id="ARBA00023002"/>
    </source>
</evidence>
<dbReference type="SUPFAM" id="SSF52833">
    <property type="entry name" value="Thioredoxin-like"/>
    <property type="match status" value="1"/>
</dbReference>
<keyword evidence="6" id="KW-1133">Transmembrane helix</keyword>
<reference evidence="8 9" key="1">
    <citation type="submission" date="2024-03" db="EMBL/GenBank/DDBJ databases">
        <title>Draft genome sequence of Pseudonocardia nematodicida JCM 31783.</title>
        <authorList>
            <person name="Butdee W."/>
            <person name="Duangmal K."/>
        </authorList>
    </citation>
    <scope>NUCLEOTIDE SEQUENCE [LARGE SCALE GENOMIC DNA]</scope>
    <source>
        <strain evidence="8 9">JCM 31783</strain>
    </source>
</reference>
<comment type="caution">
    <text evidence="8">The sequence shown here is derived from an EMBL/GenBank/DDBJ whole genome shotgun (WGS) entry which is preliminary data.</text>
</comment>
<evidence type="ECO:0000256" key="6">
    <source>
        <dbReference type="SAM" id="Phobius"/>
    </source>
</evidence>
<evidence type="ECO:0000259" key="7">
    <source>
        <dbReference type="Pfam" id="PF13462"/>
    </source>
</evidence>
<evidence type="ECO:0000256" key="1">
    <source>
        <dbReference type="ARBA" id="ARBA00005791"/>
    </source>
</evidence>
<dbReference type="PANTHER" id="PTHR13887:SF14">
    <property type="entry name" value="DISULFIDE BOND FORMATION PROTEIN D"/>
    <property type="match status" value="1"/>
</dbReference>
<dbReference type="Proteomes" id="UP001494902">
    <property type="component" value="Unassembled WGS sequence"/>
</dbReference>
<evidence type="ECO:0000256" key="4">
    <source>
        <dbReference type="ARBA" id="ARBA00023157"/>
    </source>
</evidence>
<keyword evidence="3" id="KW-0560">Oxidoreductase</keyword>
<gene>
    <name evidence="8" type="ORF">WIS52_11485</name>
</gene>
<dbReference type="Pfam" id="PF13462">
    <property type="entry name" value="Thioredoxin_4"/>
    <property type="match status" value="1"/>
</dbReference>
<comment type="similarity">
    <text evidence="1">Belongs to the thioredoxin family. DsbA subfamily.</text>
</comment>
<dbReference type="EMBL" id="JBEDNQ010000004">
    <property type="protein sequence ID" value="MEQ3551094.1"/>
    <property type="molecule type" value="Genomic_DNA"/>
</dbReference>
<evidence type="ECO:0000256" key="5">
    <source>
        <dbReference type="ARBA" id="ARBA00023284"/>
    </source>
</evidence>
<organism evidence="8 9">
    <name type="scientific">Pseudonocardia nematodicida</name>
    <dbReference type="NCBI Taxonomy" id="1206997"/>
    <lineage>
        <taxon>Bacteria</taxon>
        <taxon>Bacillati</taxon>
        <taxon>Actinomycetota</taxon>
        <taxon>Actinomycetes</taxon>
        <taxon>Pseudonocardiales</taxon>
        <taxon>Pseudonocardiaceae</taxon>
        <taxon>Pseudonocardia</taxon>
    </lineage>
</organism>
<evidence type="ECO:0000313" key="8">
    <source>
        <dbReference type="EMBL" id="MEQ3551094.1"/>
    </source>
</evidence>
<dbReference type="Gene3D" id="3.40.30.10">
    <property type="entry name" value="Glutaredoxin"/>
    <property type="match status" value="1"/>
</dbReference>
<dbReference type="InterPro" id="IPR012336">
    <property type="entry name" value="Thioredoxin-like_fold"/>
</dbReference>
<dbReference type="RefSeq" id="WP_349298164.1">
    <property type="nucleotide sequence ID" value="NZ_JBEDNQ010000004.1"/>
</dbReference>